<sequence length="106" mass="10988">MTVLPGEQANPDLGDLIDSPRPTLKSLNLRMLFVTLPLAILSFSVFWGGVQGILLPLQVQGIDRVGQNGSLALIVGIGAIASMVAAPIAGTVTDRTRSRLGGRAPG</sequence>
<proteinExistence type="predicted"/>
<organism evidence="2 3">
    <name type="scientific">Frondihabitans sucicola</name>
    <dbReference type="NCBI Taxonomy" id="1268041"/>
    <lineage>
        <taxon>Bacteria</taxon>
        <taxon>Bacillati</taxon>
        <taxon>Actinomycetota</taxon>
        <taxon>Actinomycetes</taxon>
        <taxon>Micrococcales</taxon>
        <taxon>Microbacteriaceae</taxon>
        <taxon>Frondihabitans</taxon>
    </lineage>
</organism>
<evidence type="ECO:0000313" key="3">
    <source>
        <dbReference type="Proteomes" id="UP001321486"/>
    </source>
</evidence>
<gene>
    <name evidence="2" type="ORF">GCM10025867_00750</name>
</gene>
<dbReference type="RefSeq" id="WP_286344915.1">
    <property type="nucleotide sequence ID" value="NZ_AP027732.1"/>
</dbReference>
<dbReference type="Proteomes" id="UP001321486">
    <property type="component" value="Chromosome"/>
</dbReference>
<reference evidence="3" key="1">
    <citation type="journal article" date="2019" name="Int. J. Syst. Evol. Microbiol.">
        <title>The Global Catalogue of Microorganisms (GCM) 10K type strain sequencing project: providing services to taxonomists for standard genome sequencing and annotation.</title>
        <authorList>
            <consortium name="The Broad Institute Genomics Platform"/>
            <consortium name="The Broad Institute Genome Sequencing Center for Infectious Disease"/>
            <person name="Wu L."/>
            <person name="Ma J."/>
        </authorList>
    </citation>
    <scope>NUCLEOTIDE SEQUENCE [LARGE SCALE GENOMIC DNA]</scope>
    <source>
        <strain evidence="3">NBRC 108728</strain>
    </source>
</reference>
<feature type="transmembrane region" description="Helical" evidence="1">
    <location>
        <begin position="31"/>
        <end position="50"/>
    </location>
</feature>
<evidence type="ECO:0000313" key="2">
    <source>
        <dbReference type="EMBL" id="BDZ47834.1"/>
    </source>
</evidence>
<keyword evidence="1" id="KW-1133">Transmembrane helix</keyword>
<evidence type="ECO:0000256" key="1">
    <source>
        <dbReference type="SAM" id="Phobius"/>
    </source>
</evidence>
<keyword evidence="1" id="KW-0472">Membrane</keyword>
<evidence type="ECO:0008006" key="4">
    <source>
        <dbReference type="Google" id="ProtNLM"/>
    </source>
</evidence>
<protein>
    <recommendedName>
        <fullName evidence="4">MFS transporter</fullName>
    </recommendedName>
</protein>
<feature type="transmembrane region" description="Helical" evidence="1">
    <location>
        <begin position="70"/>
        <end position="93"/>
    </location>
</feature>
<dbReference type="EMBL" id="AP027732">
    <property type="protein sequence ID" value="BDZ47834.1"/>
    <property type="molecule type" value="Genomic_DNA"/>
</dbReference>
<keyword evidence="3" id="KW-1185">Reference proteome</keyword>
<name>A0ABM8GHH9_9MICO</name>
<dbReference type="PANTHER" id="PTHR23528">
    <property type="match status" value="1"/>
</dbReference>
<keyword evidence="1" id="KW-0812">Transmembrane</keyword>
<dbReference type="PANTHER" id="PTHR23528:SF1">
    <property type="entry name" value="MAJOR FACILITATOR SUPERFAMILY (MFS) PROFILE DOMAIN-CONTAINING PROTEIN"/>
    <property type="match status" value="1"/>
</dbReference>
<accession>A0ABM8GHH9</accession>